<feature type="non-terminal residue" evidence="1">
    <location>
        <position position="100"/>
    </location>
</feature>
<dbReference type="AlphaFoldDB" id="A0AAN5CF69"/>
<dbReference type="Proteomes" id="UP001328107">
    <property type="component" value="Unassembled WGS sequence"/>
</dbReference>
<keyword evidence="2" id="KW-1185">Reference proteome</keyword>
<reference evidence="2" key="1">
    <citation type="submission" date="2022-10" db="EMBL/GenBank/DDBJ databases">
        <title>Genome assembly of Pristionchus species.</title>
        <authorList>
            <person name="Yoshida K."/>
            <person name="Sommer R.J."/>
        </authorList>
    </citation>
    <scope>NUCLEOTIDE SEQUENCE [LARGE SCALE GENOMIC DNA]</scope>
    <source>
        <strain evidence="2">RS5460</strain>
    </source>
</reference>
<evidence type="ECO:0000313" key="2">
    <source>
        <dbReference type="Proteomes" id="UP001328107"/>
    </source>
</evidence>
<sequence length="100" mass="11743">RQPCSIQHYFPETNQHFSEAEDQGRARLGNYFHNLFRLLPALSTKLCSVPLFRRVVQWPHSVSLSGICFDYSFLVHDDFRPFDPPFNFQIKIRAKSNNIS</sequence>
<dbReference type="EMBL" id="BTRK01000003">
    <property type="protein sequence ID" value="GMR40819.1"/>
    <property type="molecule type" value="Genomic_DNA"/>
</dbReference>
<comment type="caution">
    <text evidence="1">The sequence shown here is derived from an EMBL/GenBank/DDBJ whole genome shotgun (WGS) entry which is preliminary data.</text>
</comment>
<protein>
    <submittedName>
        <fullName evidence="1">Uncharacterized protein</fullName>
    </submittedName>
</protein>
<accession>A0AAN5CF69</accession>
<gene>
    <name evidence="1" type="ORF">PMAYCL1PPCAC_11014</name>
</gene>
<organism evidence="1 2">
    <name type="scientific">Pristionchus mayeri</name>
    <dbReference type="NCBI Taxonomy" id="1317129"/>
    <lineage>
        <taxon>Eukaryota</taxon>
        <taxon>Metazoa</taxon>
        <taxon>Ecdysozoa</taxon>
        <taxon>Nematoda</taxon>
        <taxon>Chromadorea</taxon>
        <taxon>Rhabditida</taxon>
        <taxon>Rhabditina</taxon>
        <taxon>Diplogasteromorpha</taxon>
        <taxon>Diplogasteroidea</taxon>
        <taxon>Neodiplogasteridae</taxon>
        <taxon>Pristionchus</taxon>
    </lineage>
</organism>
<evidence type="ECO:0000313" key="1">
    <source>
        <dbReference type="EMBL" id="GMR40819.1"/>
    </source>
</evidence>
<proteinExistence type="predicted"/>
<feature type="non-terminal residue" evidence="1">
    <location>
        <position position="1"/>
    </location>
</feature>
<name>A0AAN5CF69_9BILA</name>